<feature type="signal peptide" evidence="7">
    <location>
        <begin position="1"/>
        <end position="28"/>
    </location>
</feature>
<keyword evidence="1" id="KW-1003">Cell membrane</keyword>
<comment type="caution">
    <text evidence="8">The sequence shown here is derived from an EMBL/GenBank/DDBJ whole genome shotgun (WGS) entry which is preliminary data.</text>
</comment>
<dbReference type="SUPFAM" id="SSF53850">
    <property type="entry name" value="Periplasmic binding protein-like II"/>
    <property type="match status" value="1"/>
</dbReference>
<feature type="compositionally biased region" description="Low complexity" evidence="6">
    <location>
        <begin position="33"/>
        <end position="52"/>
    </location>
</feature>
<evidence type="ECO:0000256" key="4">
    <source>
        <dbReference type="ARBA" id="ARBA00023139"/>
    </source>
</evidence>
<proteinExistence type="predicted"/>
<keyword evidence="4" id="KW-0564">Palmitate</keyword>
<evidence type="ECO:0000256" key="2">
    <source>
        <dbReference type="ARBA" id="ARBA00022729"/>
    </source>
</evidence>
<accession>A0ABX0J7X5</accession>
<sequence length="510" mass="55642">MKAVTKKSNIKKSVSILLPTVFLGLSLAGCGGATSTPQASTSPSGQPAAGGAKPTIKLLVPNNVEEFPSGSDVNNNEIVNAIREKTGYNTQWELLPKDAEAARQKLNVLMASGDTPDIIVIGDKPTFGSFLQQGLLTPLDPLLDEVGPNIKGSLTPEQWKSASYDGKIYAIRTVTFNTPTKGLMARKDWLDAAGIKEPKTLDEFYAALKALKEKKPDAVPFGGALAQGGGDLTSLEAIAGAFGQAVDYSATDGKVVYNPVTDDAKEFLTFANKLYSEGLLDKESLVNKNDNLKEKLVSGKAAMSTIGWPDAKTIDDALKSKEPNSKLVYIDPPTGKNGMSGVAKATSTTKYFVIPKFSKNAKEAIKFLNKISEKEIIDYISFGEEGKHYNKKDGQFIATKEAESIRYRVYYNLFDTVELGTQRMQQKGFAPYFEPTIKYSKYENVLDMVPPIEAVDKKTKELLDLKKEYYLKIISGALPLTAFDEYVSKWKKAGGEEVLKALNDAYNVKK</sequence>
<evidence type="ECO:0000313" key="8">
    <source>
        <dbReference type="EMBL" id="NHN31911.1"/>
    </source>
</evidence>
<evidence type="ECO:0000256" key="5">
    <source>
        <dbReference type="ARBA" id="ARBA00023288"/>
    </source>
</evidence>
<reference evidence="8" key="1">
    <citation type="submission" date="2020-03" db="EMBL/GenBank/DDBJ databases">
        <title>Draft sequencing of Paenibacilllus sp. S3N08.</title>
        <authorList>
            <person name="Kim D.-U."/>
        </authorList>
    </citation>
    <scope>NUCLEOTIDE SEQUENCE</scope>
    <source>
        <strain evidence="8">S3N08</strain>
    </source>
</reference>
<dbReference type="Proteomes" id="UP001165962">
    <property type="component" value="Unassembled WGS sequence"/>
</dbReference>
<organism evidence="8 9">
    <name type="scientific">Paenibacillus agricola</name>
    <dbReference type="NCBI Taxonomy" id="2716264"/>
    <lineage>
        <taxon>Bacteria</taxon>
        <taxon>Bacillati</taxon>
        <taxon>Bacillota</taxon>
        <taxon>Bacilli</taxon>
        <taxon>Bacillales</taxon>
        <taxon>Paenibacillaceae</taxon>
        <taxon>Paenibacillus</taxon>
    </lineage>
</organism>
<dbReference type="PANTHER" id="PTHR43649:SF33">
    <property type="entry name" value="POLYGALACTURONAN_RHAMNOGALACTURONAN-BINDING PROTEIN YTCQ"/>
    <property type="match status" value="1"/>
</dbReference>
<evidence type="ECO:0000313" key="9">
    <source>
        <dbReference type="Proteomes" id="UP001165962"/>
    </source>
</evidence>
<dbReference type="InterPro" id="IPR006059">
    <property type="entry name" value="SBP"/>
</dbReference>
<keyword evidence="2 7" id="KW-0732">Signal</keyword>
<evidence type="ECO:0000256" key="3">
    <source>
        <dbReference type="ARBA" id="ARBA00023136"/>
    </source>
</evidence>
<feature type="chain" id="PRO_5046835716" evidence="7">
    <location>
        <begin position="29"/>
        <end position="510"/>
    </location>
</feature>
<dbReference type="PANTHER" id="PTHR43649">
    <property type="entry name" value="ARABINOSE-BINDING PROTEIN-RELATED"/>
    <property type="match status" value="1"/>
</dbReference>
<dbReference type="EMBL" id="JAAOIW010000006">
    <property type="protein sequence ID" value="NHN31911.1"/>
    <property type="molecule type" value="Genomic_DNA"/>
</dbReference>
<feature type="region of interest" description="Disordered" evidence="6">
    <location>
        <begin position="33"/>
        <end position="53"/>
    </location>
</feature>
<evidence type="ECO:0000256" key="7">
    <source>
        <dbReference type="SAM" id="SignalP"/>
    </source>
</evidence>
<keyword evidence="5" id="KW-0449">Lipoprotein</keyword>
<evidence type="ECO:0000256" key="1">
    <source>
        <dbReference type="ARBA" id="ARBA00022475"/>
    </source>
</evidence>
<keyword evidence="9" id="KW-1185">Reference proteome</keyword>
<dbReference type="Gene3D" id="3.40.190.10">
    <property type="entry name" value="Periplasmic binding protein-like II"/>
    <property type="match status" value="2"/>
</dbReference>
<name>A0ABX0J7X5_9BACL</name>
<dbReference type="Pfam" id="PF01547">
    <property type="entry name" value="SBP_bac_1"/>
    <property type="match status" value="1"/>
</dbReference>
<gene>
    <name evidence="8" type="ORF">G9U52_18910</name>
</gene>
<protein>
    <submittedName>
        <fullName evidence="8">Extracellular solute-binding protein</fullName>
    </submittedName>
</protein>
<keyword evidence="3" id="KW-0472">Membrane</keyword>
<dbReference type="InterPro" id="IPR050490">
    <property type="entry name" value="Bact_solute-bd_prot1"/>
</dbReference>
<dbReference type="RefSeq" id="WP_166152189.1">
    <property type="nucleotide sequence ID" value="NZ_JAAOIW010000006.1"/>
</dbReference>
<evidence type="ECO:0000256" key="6">
    <source>
        <dbReference type="SAM" id="MobiDB-lite"/>
    </source>
</evidence>
<dbReference type="PROSITE" id="PS51257">
    <property type="entry name" value="PROKAR_LIPOPROTEIN"/>
    <property type="match status" value="1"/>
</dbReference>